<name>A0A059DJ49_EUCGR</name>
<protein>
    <submittedName>
        <fullName evidence="1">Uncharacterized protein</fullName>
    </submittedName>
</protein>
<dbReference type="Gramene" id="KCW90903">
    <property type="protein sequence ID" value="KCW90903"/>
    <property type="gene ID" value="EUGRSUZ_A02939"/>
</dbReference>
<organism evidence="1">
    <name type="scientific">Eucalyptus grandis</name>
    <name type="common">Flooded gum</name>
    <dbReference type="NCBI Taxonomy" id="71139"/>
    <lineage>
        <taxon>Eukaryota</taxon>
        <taxon>Viridiplantae</taxon>
        <taxon>Streptophyta</taxon>
        <taxon>Embryophyta</taxon>
        <taxon>Tracheophyta</taxon>
        <taxon>Spermatophyta</taxon>
        <taxon>Magnoliopsida</taxon>
        <taxon>eudicotyledons</taxon>
        <taxon>Gunneridae</taxon>
        <taxon>Pentapetalae</taxon>
        <taxon>rosids</taxon>
        <taxon>malvids</taxon>
        <taxon>Myrtales</taxon>
        <taxon>Myrtaceae</taxon>
        <taxon>Myrtoideae</taxon>
        <taxon>Eucalypteae</taxon>
        <taxon>Eucalyptus</taxon>
    </lineage>
</organism>
<evidence type="ECO:0000313" key="1">
    <source>
        <dbReference type="EMBL" id="KCW90903.1"/>
    </source>
</evidence>
<gene>
    <name evidence="1" type="ORF">EUGRSUZ_A02939</name>
</gene>
<sequence>MIKKVSTLYCRFCFHMLFFKKKFQALAYALTALDFLKALQREVVRLCKIGEGVKWRIGSIVWLLFV</sequence>
<dbReference type="InParanoid" id="A0A059DJ49"/>
<reference evidence="1" key="1">
    <citation type="submission" date="2013-07" db="EMBL/GenBank/DDBJ databases">
        <title>The genome of Eucalyptus grandis.</title>
        <authorList>
            <person name="Schmutz J."/>
            <person name="Hayes R."/>
            <person name="Myburg A."/>
            <person name="Tuskan G."/>
            <person name="Grattapaglia D."/>
            <person name="Rokhsar D.S."/>
        </authorList>
    </citation>
    <scope>NUCLEOTIDE SEQUENCE</scope>
    <source>
        <tissue evidence="1">Leaf extractions</tissue>
    </source>
</reference>
<accession>A0A059DJ49</accession>
<proteinExistence type="predicted"/>
<dbReference type="EMBL" id="KK198753">
    <property type="protein sequence ID" value="KCW90903.1"/>
    <property type="molecule type" value="Genomic_DNA"/>
</dbReference>
<dbReference type="AlphaFoldDB" id="A0A059DJ49"/>